<dbReference type="PIRSF" id="PIRSF005965">
    <property type="entry name" value="Chor_mut_AroH"/>
    <property type="match status" value="1"/>
</dbReference>
<organism evidence="4 5">
    <name type="scientific">Calderihabitans maritimus</name>
    <dbReference type="NCBI Taxonomy" id="1246530"/>
    <lineage>
        <taxon>Bacteria</taxon>
        <taxon>Bacillati</taxon>
        <taxon>Bacillota</taxon>
        <taxon>Clostridia</taxon>
        <taxon>Neomoorellales</taxon>
        <taxon>Calderihabitantaceae</taxon>
        <taxon>Calderihabitans</taxon>
    </lineage>
</organism>
<evidence type="ECO:0000256" key="3">
    <source>
        <dbReference type="PROSITE-ProRule" id="PRU00514"/>
    </source>
</evidence>
<feature type="binding site" evidence="2">
    <location>
        <position position="7"/>
    </location>
    <ligand>
        <name>prephenate</name>
        <dbReference type="ChEBI" id="CHEBI:29934"/>
    </ligand>
</feature>
<proteinExistence type="predicted"/>
<dbReference type="SUPFAM" id="SSF55298">
    <property type="entry name" value="YjgF-like"/>
    <property type="match status" value="1"/>
</dbReference>
<sequence>MYVRGIRGATSVTENSEKEIIEATKELLLKLVEANEVKPEDIASIFFTVTDDLNASFPAAAARALGWTRVPLLCATEISVPGSIPSVIRVLMHVNTLKSQEEIKHIYLREAANLRKDLVAIDEKEE</sequence>
<dbReference type="PANTHER" id="PTHR21164">
    <property type="entry name" value="CHORISMATE MUTASE"/>
    <property type="match status" value="1"/>
</dbReference>
<dbReference type="GO" id="GO:0009073">
    <property type="term" value="P:aromatic amino acid family biosynthetic process"/>
    <property type="evidence" value="ECO:0007669"/>
    <property type="project" value="UniProtKB-UniRule"/>
</dbReference>
<dbReference type="GO" id="GO:0046417">
    <property type="term" value="P:chorismate metabolic process"/>
    <property type="evidence" value="ECO:0007669"/>
    <property type="project" value="TreeGrafter"/>
</dbReference>
<dbReference type="PANTHER" id="PTHR21164:SF0">
    <property type="entry name" value="CHORISMATE MUTASE AROH"/>
    <property type="match status" value="1"/>
</dbReference>
<dbReference type="CDD" id="cd02185">
    <property type="entry name" value="AroH"/>
    <property type="match status" value="1"/>
</dbReference>
<protein>
    <recommendedName>
        <fullName evidence="1 3">chorismate mutase</fullName>
        <ecNumber evidence="1 3">5.4.99.5</ecNumber>
    </recommendedName>
</protein>
<comment type="caution">
    <text evidence="4">The sequence shown here is derived from an EMBL/GenBank/DDBJ whole genome shotgun (WGS) entry which is preliminary data.</text>
</comment>
<dbReference type="EMBL" id="BDGJ01000003">
    <property type="protein sequence ID" value="GAW91005.1"/>
    <property type="molecule type" value="Genomic_DNA"/>
</dbReference>
<gene>
    <name evidence="4" type="ORF">KKC1_01670</name>
</gene>
<reference evidence="5" key="1">
    <citation type="journal article" date="2017" name="Appl. Environ. Microbiol.">
        <title>Genomic analysis of Calderihabitans maritimus KKC1, a thermophilic hydrogenogenic carboxydotrophic bacterium isolated from marine sediment.</title>
        <authorList>
            <person name="Omae K."/>
            <person name="Yoneda Y."/>
            <person name="Fukuyama Y."/>
            <person name="Yoshida T."/>
            <person name="Sako Y."/>
        </authorList>
    </citation>
    <scope>NUCLEOTIDE SEQUENCE [LARGE SCALE GENOMIC DNA]</scope>
    <source>
        <strain evidence="5">KKC1</strain>
    </source>
</reference>
<evidence type="ECO:0000313" key="4">
    <source>
        <dbReference type="EMBL" id="GAW91005.1"/>
    </source>
</evidence>
<keyword evidence="2 3" id="KW-0028">Amino-acid biosynthesis</keyword>
<dbReference type="InterPro" id="IPR035959">
    <property type="entry name" value="RutC-like_sf"/>
</dbReference>
<dbReference type="RefSeq" id="WP_088552604.1">
    <property type="nucleotide sequence ID" value="NZ_BDGJ01000003.1"/>
</dbReference>
<keyword evidence="2 3" id="KW-0057">Aromatic amino acid biosynthesis</keyword>
<dbReference type="AlphaFoldDB" id="A0A1Z5HNY2"/>
<keyword evidence="5" id="KW-1185">Reference proteome</keyword>
<dbReference type="GO" id="GO:0008652">
    <property type="term" value="P:amino acid biosynthetic process"/>
    <property type="evidence" value="ECO:0007669"/>
    <property type="project" value="UniProtKB-UniRule"/>
</dbReference>
<feature type="binding site" evidence="2">
    <location>
        <position position="89"/>
    </location>
    <ligand>
        <name>prephenate</name>
        <dbReference type="ChEBI" id="CHEBI:29934"/>
    </ligand>
</feature>
<dbReference type="PROSITE" id="PS51167">
    <property type="entry name" value="CHORISMATE_MUT_1"/>
    <property type="match status" value="1"/>
</dbReference>
<evidence type="ECO:0000313" key="5">
    <source>
        <dbReference type="Proteomes" id="UP000197032"/>
    </source>
</evidence>
<evidence type="ECO:0000256" key="1">
    <source>
        <dbReference type="NCBIfam" id="TIGR01796"/>
    </source>
</evidence>
<dbReference type="Gene3D" id="3.30.1330.40">
    <property type="entry name" value="RutC-like"/>
    <property type="match status" value="1"/>
</dbReference>
<dbReference type="GO" id="GO:0004106">
    <property type="term" value="F:chorismate mutase activity"/>
    <property type="evidence" value="ECO:0007669"/>
    <property type="project" value="UniProtKB-UniRule"/>
</dbReference>
<dbReference type="InterPro" id="IPR008243">
    <property type="entry name" value="Chorismate_mutase_AroH"/>
</dbReference>
<name>A0A1Z5HNY2_9FIRM</name>
<dbReference type="OrthoDB" id="9802232at2"/>
<dbReference type="NCBIfam" id="TIGR01796">
    <property type="entry name" value="CM_mono_aroH"/>
    <property type="match status" value="1"/>
</dbReference>
<comment type="catalytic activity">
    <reaction evidence="3">
        <text>chorismate = prephenate</text>
        <dbReference type="Rhea" id="RHEA:13897"/>
        <dbReference type="ChEBI" id="CHEBI:29748"/>
        <dbReference type="ChEBI" id="CHEBI:29934"/>
        <dbReference type="EC" id="5.4.99.5"/>
    </reaction>
</comment>
<dbReference type="Pfam" id="PF07736">
    <property type="entry name" value="CM_1"/>
    <property type="match status" value="1"/>
</dbReference>
<feature type="binding site" evidence="2">
    <location>
        <position position="107"/>
    </location>
    <ligand>
        <name>prephenate</name>
        <dbReference type="ChEBI" id="CHEBI:29934"/>
    </ligand>
</feature>
<dbReference type="Proteomes" id="UP000197032">
    <property type="component" value="Unassembled WGS sequence"/>
</dbReference>
<accession>A0A1Z5HNY2</accession>
<dbReference type="EC" id="5.4.99.5" evidence="1 3"/>
<keyword evidence="3" id="KW-0413">Isomerase</keyword>
<evidence type="ECO:0000256" key="2">
    <source>
        <dbReference type="PIRSR" id="PIRSR005965-1"/>
    </source>
</evidence>
<dbReference type="UniPathway" id="UPA00120">
    <property type="reaction ID" value="UER00203"/>
</dbReference>